<dbReference type="PANTHER" id="PTHR11584">
    <property type="entry name" value="SERINE/THREONINE PROTEIN KINASE"/>
    <property type="match status" value="1"/>
</dbReference>
<sequence length="161" mass="18471">MENIPEEWLERAISDGHINYLGYNKFTVPTIIGIGDKLRIAKEIVLDLLFLHNNDVIHRDLHSKNILIHNGQPQIADFGLSKQIKETSTTSCSKIHGMLAYIESKRGYKRDKKSDIYSLGVILWEISSGRSPYQTFESEFSIIIHISEGKREKRIEGTPFQ</sequence>
<name>A0A8H4AZ05_GIGMA</name>
<dbReference type="Pfam" id="PF07714">
    <property type="entry name" value="PK_Tyr_Ser-Thr"/>
    <property type="match status" value="1"/>
</dbReference>
<accession>A0A8H4AZ05</accession>
<keyword evidence="3" id="KW-0547">Nucleotide-binding</keyword>
<dbReference type="SMART" id="SM00219">
    <property type="entry name" value="TyrKc"/>
    <property type="match status" value="1"/>
</dbReference>
<evidence type="ECO:0000259" key="6">
    <source>
        <dbReference type="PROSITE" id="PS50011"/>
    </source>
</evidence>
<organism evidence="7 8">
    <name type="scientific">Gigaspora margarita</name>
    <dbReference type="NCBI Taxonomy" id="4874"/>
    <lineage>
        <taxon>Eukaryota</taxon>
        <taxon>Fungi</taxon>
        <taxon>Fungi incertae sedis</taxon>
        <taxon>Mucoromycota</taxon>
        <taxon>Glomeromycotina</taxon>
        <taxon>Glomeromycetes</taxon>
        <taxon>Diversisporales</taxon>
        <taxon>Gigasporaceae</taxon>
        <taxon>Gigaspora</taxon>
    </lineage>
</organism>
<dbReference type="InterPro" id="IPR020635">
    <property type="entry name" value="Tyr_kinase_cat_dom"/>
</dbReference>
<comment type="caution">
    <text evidence="7">The sequence shown here is derived from an EMBL/GenBank/DDBJ whole genome shotgun (WGS) entry which is preliminary data.</text>
</comment>
<protein>
    <submittedName>
        <fullName evidence="7">Kinase-like protein</fullName>
    </submittedName>
</protein>
<evidence type="ECO:0000256" key="1">
    <source>
        <dbReference type="ARBA" id="ARBA00022527"/>
    </source>
</evidence>
<dbReference type="Proteomes" id="UP000439903">
    <property type="component" value="Unassembled WGS sequence"/>
</dbReference>
<evidence type="ECO:0000256" key="4">
    <source>
        <dbReference type="ARBA" id="ARBA00022777"/>
    </source>
</evidence>
<evidence type="ECO:0000313" key="7">
    <source>
        <dbReference type="EMBL" id="KAF0546087.1"/>
    </source>
</evidence>
<dbReference type="AlphaFoldDB" id="A0A8H4AZ05"/>
<dbReference type="GO" id="GO:0004713">
    <property type="term" value="F:protein tyrosine kinase activity"/>
    <property type="evidence" value="ECO:0007669"/>
    <property type="project" value="InterPro"/>
</dbReference>
<dbReference type="SUPFAM" id="SSF56112">
    <property type="entry name" value="Protein kinase-like (PK-like)"/>
    <property type="match status" value="1"/>
</dbReference>
<dbReference type="PANTHER" id="PTHR11584:SF369">
    <property type="entry name" value="MITOGEN-ACTIVATED PROTEIN KINASE KINASE KINASE 19-RELATED"/>
    <property type="match status" value="1"/>
</dbReference>
<dbReference type="InterPro" id="IPR000719">
    <property type="entry name" value="Prot_kinase_dom"/>
</dbReference>
<evidence type="ECO:0000313" key="8">
    <source>
        <dbReference type="Proteomes" id="UP000439903"/>
    </source>
</evidence>
<feature type="domain" description="Protein kinase" evidence="6">
    <location>
        <begin position="1"/>
        <end position="161"/>
    </location>
</feature>
<dbReference type="InterPro" id="IPR011009">
    <property type="entry name" value="Kinase-like_dom_sf"/>
</dbReference>
<dbReference type="Gene3D" id="1.10.510.10">
    <property type="entry name" value="Transferase(Phosphotransferase) domain 1"/>
    <property type="match status" value="1"/>
</dbReference>
<evidence type="ECO:0000256" key="2">
    <source>
        <dbReference type="ARBA" id="ARBA00022679"/>
    </source>
</evidence>
<keyword evidence="4 7" id="KW-0418">Kinase</keyword>
<keyword evidence="5" id="KW-0067">ATP-binding</keyword>
<gene>
    <name evidence="7" type="ORF">F8M41_001627</name>
</gene>
<proteinExistence type="predicted"/>
<keyword evidence="8" id="KW-1185">Reference proteome</keyword>
<evidence type="ECO:0000256" key="5">
    <source>
        <dbReference type="ARBA" id="ARBA00022840"/>
    </source>
</evidence>
<dbReference type="PROSITE" id="PS50011">
    <property type="entry name" value="PROTEIN_KINASE_DOM"/>
    <property type="match status" value="1"/>
</dbReference>
<keyword evidence="1" id="KW-0723">Serine/threonine-protein kinase</keyword>
<dbReference type="OrthoDB" id="10261027at2759"/>
<dbReference type="GO" id="GO:0004674">
    <property type="term" value="F:protein serine/threonine kinase activity"/>
    <property type="evidence" value="ECO:0007669"/>
    <property type="project" value="UniProtKB-KW"/>
</dbReference>
<dbReference type="InterPro" id="IPR001245">
    <property type="entry name" value="Ser-Thr/Tyr_kinase_cat_dom"/>
</dbReference>
<keyword evidence="2" id="KW-0808">Transferase</keyword>
<reference evidence="7 8" key="1">
    <citation type="journal article" date="2019" name="Environ. Microbiol.">
        <title>At the nexus of three kingdoms: the genome of the mycorrhizal fungus Gigaspora margarita provides insights into plant, endobacterial and fungal interactions.</title>
        <authorList>
            <person name="Venice F."/>
            <person name="Ghignone S."/>
            <person name="Salvioli di Fossalunga A."/>
            <person name="Amselem J."/>
            <person name="Novero M."/>
            <person name="Xianan X."/>
            <person name="Sedzielewska Toro K."/>
            <person name="Morin E."/>
            <person name="Lipzen A."/>
            <person name="Grigoriev I.V."/>
            <person name="Henrissat B."/>
            <person name="Martin F.M."/>
            <person name="Bonfante P."/>
        </authorList>
    </citation>
    <scope>NUCLEOTIDE SEQUENCE [LARGE SCALE GENOMIC DNA]</scope>
    <source>
        <strain evidence="7 8">BEG34</strain>
    </source>
</reference>
<evidence type="ECO:0000256" key="3">
    <source>
        <dbReference type="ARBA" id="ARBA00022741"/>
    </source>
</evidence>
<dbReference type="EMBL" id="WTPW01000114">
    <property type="protein sequence ID" value="KAF0546087.1"/>
    <property type="molecule type" value="Genomic_DNA"/>
</dbReference>
<dbReference type="GO" id="GO:0005524">
    <property type="term" value="F:ATP binding"/>
    <property type="evidence" value="ECO:0007669"/>
    <property type="project" value="UniProtKB-KW"/>
</dbReference>